<dbReference type="Proteomes" id="UP000031196">
    <property type="component" value="Unassembled WGS sequence"/>
</dbReference>
<comment type="caution">
    <text evidence="1">The sequence shown here is derived from an EMBL/GenBank/DDBJ whole genome shotgun (WGS) entry which is preliminary data.</text>
</comment>
<sequence length="79" mass="8866">MARPDNIAITYQGKDGGRFINSCYREANQRYNPQHAAELRDWDLLVAARDGVCRAFMDKSIFPGMSTSADPDGGYTYLD</sequence>
<dbReference type="AlphaFoldDB" id="A0A0B4CWG9"/>
<protein>
    <submittedName>
        <fullName evidence="1">Uncharacterized protein</fullName>
    </submittedName>
</protein>
<gene>
    <name evidence="1" type="ORF">RM50_15830</name>
</gene>
<name>A0A0B4CWG9_PSEPS</name>
<organism evidence="1 2">
    <name type="scientific">Pseudarthrobacter phenanthrenivorans</name>
    <name type="common">Arthrobacter phenanthrenivorans</name>
    <dbReference type="NCBI Taxonomy" id="361575"/>
    <lineage>
        <taxon>Bacteria</taxon>
        <taxon>Bacillati</taxon>
        <taxon>Actinomycetota</taxon>
        <taxon>Actinomycetes</taxon>
        <taxon>Micrococcales</taxon>
        <taxon>Micrococcaceae</taxon>
        <taxon>Pseudarthrobacter</taxon>
    </lineage>
</organism>
<dbReference type="EMBL" id="JWTB01000031">
    <property type="protein sequence ID" value="KIC65529.1"/>
    <property type="molecule type" value="Genomic_DNA"/>
</dbReference>
<accession>A0A0B4CWG9</accession>
<proteinExistence type="predicted"/>
<reference evidence="1 2" key="1">
    <citation type="submission" date="2014-12" db="EMBL/GenBank/DDBJ databases">
        <title>Genome sequencing of Arthrobacter phenanthrenivorans SWC37.</title>
        <authorList>
            <person name="Tan P.W."/>
            <person name="Chan K.-G."/>
        </authorList>
    </citation>
    <scope>NUCLEOTIDE SEQUENCE [LARGE SCALE GENOMIC DNA]</scope>
    <source>
        <strain evidence="1 2">SWC37</strain>
    </source>
</reference>
<evidence type="ECO:0000313" key="2">
    <source>
        <dbReference type="Proteomes" id="UP000031196"/>
    </source>
</evidence>
<evidence type="ECO:0000313" key="1">
    <source>
        <dbReference type="EMBL" id="KIC65529.1"/>
    </source>
</evidence>